<protein>
    <submittedName>
        <fullName evidence="1">Uncharacterized protein</fullName>
    </submittedName>
</protein>
<name>C6LC69_9FIRM</name>
<dbReference type="Proteomes" id="UP000005561">
    <property type="component" value="Unassembled WGS sequence"/>
</dbReference>
<organism evidence="1 2">
    <name type="scientific">Marvinbryantia formatexigens DSM 14469</name>
    <dbReference type="NCBI Taxonomy" id="478749"/>
    <lineage>
        <taxon>Bacteria</taxon>
        <taxon>Bacillati</taxon>
        <taxon>Bacillota</taxon>
        <taxon>Clostridia</taxon>
        <taxon>Lachnospirales</taxon>
        <taxon>Lachnospiraceae</taxon>
        <taxon>Marvinbryantia</taxon>
    </lineage>
</organism>
<comment type="caution">
    <text evidence="1">The sequence shown here is derived from an EMBL/GenBank/DDBJ whole genome shotgun (WGS) entry which is preliminary data.</text>
</comment>
<proteinExistence type="predicted"/>
<accession>C6LC69</accession>
<keyword evidence="2" id="KW-1185">Reference proteome</keyword>
<dbReference type="EMBL" id="ACCL02000004">
    <property type="protein sequence ID" value="EET62022.1"/>
    <property type="molecule type" value="Genomic_DNA"/>
</dbReference>
<evidence type="ECO:0000313" key="1">
    <source>
        <dbReference type="EMBL" id="EET62022.1"/>
    </source>
</evidence>
<dbReference type="AlphaFoldDB" id="C6LC69"/>
<evidence type="ECO:0000313" key="2">
    <source>
        <dbReference type="Proteomes" id="UP000005561"/>
    </source>
</evidence>
<sequence>MSIWRMPRGLNTAYLTGRRESAASPVRPWFSPQWAEQAVSDRLFARALQRKRV</sequence>
<gene>
    <name evidence="1" type="ORF">BRYFOR_06216</name>
</gene>
<reference evidence="1" key="1">
    <citation type="submission" date="2009-07" db="EMBL/GenBank/DDBJ databases">
        <authorList>
            <person name="Weinstock G."/>
            <person name="Sodergren E."/>
            <person name="Clifton S."/>
            <person name="Fulton L."/>
            <person name="Fulton B."/>
            <person name="Courtney L."/>
            <person name="Fronick C."/>
            <person name="Harrison M."/>
            <person name="Strong C."/>
            <person name="Farmer C."/>
            <person name="Delahaunty K."/>
            <person name="Markovic C."/>
            <person name="Hall O."/>
            <person name="Minx P."/>
            <person name="Tomlinson C."/>
            <person name="Mitreva M."/>
            <person name="Nelson J."/>
            <person name="Hou S."/>
            <person name="Wollam A."/>
            <person name="Pepin K.H."/>
            <person name="Johnson M."/>
            <person name="Bhonagiri V."/>
            <person name="Nash W.E."/>
            <person name="Warren W."/>
            <person name="Chinwalla A."/>
            <person name="Mardis E.R."/>
            <person name="Wilson R.K."/>
        </authorList>
    </citation>
    <scope>NUCLEOTIDE SEQUENCE [LARGE SCALE GENOMIC DNA]</scope>
    <source>
        <strain evidence="1">DSM 14469</strain>
    </source>
</reference>